<reference evidence="5 6" key="1">
    <citation type="submission" date="2018-08" db="EMBL/GenBank/DDBJ databases">
        <title>A genome reference for cultivated species of the human gut microbiota.</title>
        <authorList>
            <person name="Zou Y."/>
            <person name="Xue W."/>
            <person name="Luo G."/>
        </authorList>
    </citation>
    <scope>NUCLEOTIDE SEQUENCE [LARGE SCALE GENOMIC DNA]</scope>
    <source>
        <strain evidence="5 6">TF08-14</strain>
    </source>
</reference>
<dbReference type="Pfam" id="PF22769">
    <property type="entry name" value="DCD"/>
    <property type="match status" value="1"/>
</dbReference>
<dbReference type="GO" id="GO:0008829">
    <property type="term" value="F:dCTP deaminase activity"/>
    <property type="evidence" value="ECO:0007669"/>
    <property type="project" value="InterPro"/>
</dbReference>
<feature type="active site" description="Proton donor/acceptor" evidence="4">
    <location>
        <position position="129"/>
    </location>
</feature>
<feature type="binding site" evidence="4">
    <location>
        <begin position="101"/>
        <end position="106"/>
    </location>
    <ligand>
        <name>dCTP</name>
        <dbReference type="ChEBI" id="CHEBI:61481"/>
    </ligand>
</feature>
<dbReference type="GO" id="GO:0000166">
    <property type="term" value="F:nucleotide binding"/>
    <property type="evidence" value="ECO:0007669"/>
    <property type="project" value="UniProtKB-KW"/>
</dbReference>
<feature type="binding site" evidence="4">
    <location>
        <begin position="127"/>
        <end position="129"/>
    </location>
    <ligand>
        <name>dCTP</name>
        <dbReference type="ChEBI" id="CHEBI:61481"/>
    </ligand>
</feature>
<dbReference type="GO" id="GO:0006226">
    <property type="term" value="P:dUMP biosynthetic process"/>
    <property type="evidence" value="ECO:0007669"/>
    <property type="project" value="UniProtKB-UniRule"/>
</dbReference>
<comment type="similarity">
    <text evidence="4">Belongs to the dCTP deaminase family.</text>
</comment>
<protein>
    <recommendedName>
        <fullName evidence="4">dCTP deaminase, dUMP-forming</fullName>
        <ecNumber evidence="4">3.5.4.30</ecNumber>
    </recommendedName>
    <alternativeName>
        <fullName evidence="4">Bifunctional dCTP deaminase:dUTPase</fullName>
    </alternativeName>
    <alternativeName>
        <fullName evidence="4">DCD-DUT</fullName>
    </alternativeName>
</protein>
<name>A0A2V2CIN4_9ACTN</name>
<accession>A0A2V2CIN4</accession>
<dbReference type="PANTHER" id="PTHR42680:SF3">
    <property type="entry name" value="DCTP DEAMINASE"/>
    <property type="match status" value="1"/>
</dbReference>
<dbReference type="EC" id="3.5.4.30" evidence="4"/>
<organism evidence="5 6">
    <name type="scientific">Collinsella tanakaei</name>
    <dbReference type="NCBI Taxonomy" id="626935"/>
    <lineage>
        <taxon>Bacteria</taxon>
        <taxon>Bacillati</taxon>
        <taxon>Actinomycetota</taxon>
        <taxon>Coriobacteriia</taxon>
        <taxon>Coriobacteriales</taxon>
        <taxon>Coriobacteriaceae</taxon>
        <taxon>Collinsella</taxon>
    </lineage>
</organism>
<dbReference type="EMBL" id="QSRJ01000006">
    <property type="protein sequence ID" value="RGL10153.1"/>
    <property type="molecule type" value="Genomic_DNA"/>
</dbReference>
<keyword evidence="3 4" id="KW-0546">Nucleotide metabolism</keyword>
<dbReference type="UniPathway" id="UPA00610">
    <property type="reaction ID" value="UER00667"/>
</dbReference>
<proteinExistence type="inferred from homology"/>
<dbReference type="GO" id="GO:0006229">
    <property type="term" value="P:dUTP biosynthetic process"/>
    <property type="evidence" value="ECO:0007669"/>
    <property type="project" value="InterPro"/>
</dbReference>
<comment type="subunit">
    <text evidence="4">Homotrimer.</text>
</comment>
<dbReference type="NCBIfam" id="TIGR02274">
    <property type="entry name" value="dCTP_deam"/>
    <property type="match status" value="1"/>
</dbReference>
<sequence>MVLSDHDIKIEIEKGRIVLDPFCAELIQPASIDVRLGNDFRVFRNSDHVAIDPELHQPDLTEQIIVSDGDAFVLHPGQFVLGTTLERICVPDDVLGKLEGKSSLGRLGLMIHSTAGYIDPGWNGQITLELSNVANLPILLRPGMRIGQISFERMSSPVDVPYGAPGLGSHYQGQVGATAGSPLTRPGVARG</sequence>
<feature type="binding site" evidence="4">
    <location>
        <position position="174"/>
    </location>
    <ligand>
        <name>dCTP</name>
        <dbReference type="ChEBI" id="CHEBI:61481"/>
    </ligand>
</feature>
<dbReference type="HAMAP" id="MF_00146">
    <property type="entry name" value="dCTP_deaminase"/>
    <property type="match status" value="1"/>
</dbReference>
<feature type="binding site" evidence="4">
    <location>
        <position position="162"/>
    </location>
    <ligand>
        <name>dCTP</name>
        <dbReference type="ChEBI" id="CHEBI:61481"/>
    </ligand>
</feature>
<dbReference type="GO" id="GO:0015949">
    <property type="term" value="P:nucleobase-containing small molecule interconversion"/>
    <property type="evidence" value="ECO:0007669"/>
    <property type="project" value="TreeGrafter"/>
</dbReference>
<comment type="catalytic activity">
    <reaction evidence="4">
        <text>dCTP + 2 H2O = dUMP + NH4(+) + diphosphate</text>
        <dbReference type="Rhea" id="RHEA:19205"/>
        <dbReference type="ChEBI" id="CHEBI:15377"/>
        <dbReference type="ChEBI" id="CHEBI:28938"/>
        <dbReference type="ChEBI" id="CHEBI:33019"/>
        <dbReference type="ChEBI" id="CHEBI:61481"/>
        <dbReference type="ChEBI" id="CHEBI:246422"/>
        <dbReference type="EC" id="3.5.4.30"/>
    </reaction>
</comment>
<comment type="function">
    <text evidence="4">Bifunctional enzyme that catalyzes both the deamination of dCTP to dUTP and the hydrolysis of dUTP to dUMP without releasing the toxic dUTP intermediate.</text>
</comment>
<dbReference type="CDD" id="cd07557">
    <property type="entry name" value="trimeric_dUTPase"/>
    <property type="match status" value="1"/>
</dbReference>
<dbReference type="AlphaFoldDB" id="A0A2V2CIN4"/>
<comment type="pathway">
    <text evidence="4">Pyrimidine metabolism; dUMP biosynthesis; dUMP from dCTP: step 1/1.</text>
</comment>
<evidence type="ECO:0000256" key="3">
    <source>
        <dbReference type="ARBA" id="ARBA00023080"/>
    </source>
</evidence>
<dbReference type="GO" id="GO:0033973">
    <property type="term" value="F:dCTP deaminase (dUMP-forming) activity"/>
    <property type="evidence" value="ECO:0007669"/>
    <property type="project" value="UniProtKB-UniRule"/>
</dbReference>
<dbReference type="FunFam" id="2.70.40.10:FF:000005">
    <property type="entry name" value="dCTP deaminase, dUMP-forming"/>
    <property type="match status" value="1"/>
</dbReference>
<evidence type="ECO:0000313" key="5">
    <source>
        <dbReference type="EMBL" id="RGL10153.1"/>
    </source>
</evidence>
<evidence type="ECO:0000256" key="4">
    <source>
        <dbReference type="HAMAP-Rule" id="MF_00146"/>
    </source>
</evidence>
<evidence type="ECO:0000256" key="2">
    <source>
        <dbReference type="ARBA" id="ARBA00022801"/>
    </source>
</evidence>
<dbReference type="Proteomes" id="UP000260943">
    <property type="component" value="Unassembled WGS sequence"/>
</dbReference>
<dbReference type="InterPro" id="IPR011962">
    <property type="entry name" value="dCTP_deaminase"/>
</dbReference>
<dbReference type="InterPro" id="IPR036157">
    <property type="entry name" value="dUTPase-like_sf"/>
</dbReference>
<dbReference type="PANTHER" id="PTHR42680">
    <property type="entry name" value="DCTP DEAMINASE"/>
    <property type="match status" value="1"/>
</dbReference>
<evidence type="ECO:0000256" key="1">
    <source>
        <dbReference type="ARBA" id="ARBA00022741"/>
    </source>
</evidence>
<evidence type="ECO:0000313" key="6">
    <source>
        <dbReference type="Proteomes" id="UP000260943"/>
    </source>
</evidence>
<gene>
    <name evidence="4" type="primary">dcd</name>
    <name evidence="5" type="ORF">DXC81_06100</name>
</gene>
<dbReference type="RefSeq" id="WP_009141453.1">
    <property type="nucleotide sequence ID" value="NZ_CABKQG010000004.1"/>
</dbReference>
<feature type="binding site" evidence="4">
    <location>
        <position position="148"/>
    </location>
    <ligand>
        <name>dCTP</name>
        <dbReference type="ChEBI" id="CHEBI:61481"/>
    </ligand>
</feature>
<feature type="binding site" evidence="4">
    <location>
        <position position="119"/>
    </location>
    <ligand>
        <name>dCTP</name>
        <dbReference type="ChEBI" id="CHEBI:61481"/>
    </ligand>
</feature>
<feature type="site" description="Important for bifunctional activity" evidence="4">
    <location>
        <begin position="116"/>
        <end position="117"/>
    </location>
</feature>
<dbReference type="InterPro" id="IPR033704">
    <property type="entry name" value="dUTPase_trimeric"/>
</dbReference>
<keyword evidence="1 4" id="KW-0547">Nucleotide-binding</keyword>
<comment type="caution">
    <text evidence="4">Lacks conserved residue(s) required for the propagation of feature annotation.</text>
</comment>
<comment type="caution">
    <text evidence="5">The sequence shown here is derived from an EMBL/GenBank/DDBJ whole genome shotgun (WGS) entry which is preliminary data.</text>
</comment>
<dbReference type="GeneID" id="62759127"/>
<keyword evidence="2 4" id="KW-0378">Hydrolase</keyword>
<dbReference type="SUPFAM" id="SSF51283">
    <property type="entry name" value="dUTPase-like"/>
    <property type="match status" value="1"/>
</dbReference>
<dbReference type="Gene3D" id="2.70.40.10">
    <property type="match status" value="1"/>
</dbReference>